<keyword evidence="5" id="KW-1185">Reference proteome</keyword>
<dbReference type="GO" id="GO:0032259">
    <property type="term" value="P:methylation"/>
    <property type="evidence" value="ECO:0007669"/>
    <property type="project" value="UniProtKB-KW"/>
</dbReference>
<evidence type="ECO:0000313" key="5">
    <source>
        <dbReference type="Proteomes" id="UP000054279"/>
    </source>
</evidence>
<protein>
    <recommendedName>
        <fullName evidence="3">Methyltransferase domain-containing protein</fullName>
    </recommendedName>
</protein>
<dbReference type="Pfam" id="PF13649">
    <property type="entry name" value="Methyltransf_25"/>
    <property type="match status" value="1"/>
</dbReference>
<accession>A0A0C9VAW1</accession>
<name>A0A0C9VAW1_SPHS4</name>
<dbReference type="SUPFAM" id="SSF53335">
    <property type="entry name" value="S-adenosyl-L-methionine-dependent methyltransferases"/>
    <property type="match status" value="2"/>
</dbReference>
<dbReference type="HOGENOM" id="CLU_049332_1_0_1"/>
<feature type="domain" description="Methyltransferase" evidence="3">
    <location>
        <begin position="44"/>
        <end position="135"/>
    </location>
</feature>
<keyword evidence="1" id="KW-0489">Methyltransferase</keyword>
<dbReference type="AlphaFoldDB" id="A0A0C9VAW1"/>
<evidence type="ECO:0000256" key="2">
    <source>
        <dbReference type="ARBA" id="ARBA00022679"/>
    </source>
</evidence>
<dbReference type="OrthoDB" id="540004at2759"/>
<dbReference type="InterPro" id="IPR029063">
    <property type="entry name" value="SAM-dependent_MTases_sf"/>
</dbReference>
<gene>
    <name evidence="4" type="ORF">M422DRAFT_30635</name>
</gene>
<dbReference type="PANTHER" id="PTHR43861">
    <property type="entry name" value="TRANS-ACONITATE 2-METHYLTRANSFERASE-RELATED"/>
    <property type="match status" value="1"/>
</dbReference>
<evidence type="ECO:0000259" key="3">
    <source>
        <dbReference type="Pfam" id="PF13649"/>
    </source>
</evidence>
<organism evidence="4 5">
    <name type="scientific">Sphaerobolus stellatus (strain SS14)</name>
    <dbReference type="NCBI Taxonomy" id="990650"/>
    <lineage>
        <taxon>Eukaryota</taxon>
        <taxon>Fungi</taxon>
        <taxon>Dikarya</taxon>
        <taxon>Basidiomycota</taxon>
        <taxon>Agaricomycotina</taxon>
        <taxon>Agaricomycetes</taxon>
        <taxon>Phallomycetidae</taxon>
        <taxon>Geastrales</taxon>
        <taxon>Sphaerobolaceae</taxon>
        <taxon>Sphaerobolus</taxon>
    </lineage>
</organism>
<dbReference type="GO" id="GO:0008168">
    <property type="term" value="F:methyltransferase activity"/>
    <property type="evidence" value="ECO:0007669"/>
    <property type="project" value="UniProtKB-KW"/>
</dbReference>
<evidence type="ECO:0000256" key="1">
    <source>
        <dbReference type="ARBA" id="ARBA00022603"/>
    </source>
</evidence>
<dbReference type="PANTHER" id="PTHR43861:SF1">
    <property type="entry name" value="TRANS-ACONITATE 2-METHYLTRANSFERASE"/>
    <property type="match status" value="1"/>
</dbReference>
<reference evidence="4 5" key="1">
    <citation type="submission" date="2014-06" db="EMBL/GenBank/DDBJ databases">
        <title>Evolutionary Origins and Diversification of the Mycorrhizal Mutualists.</title>
        <authorList>
            <consortium name="DOE Joint Genome Institute"/>
            <consortium name="Mycorrhizal Genomics Consortium"/>
            <person name="Kohler A."/>
            <person name="Kuo A."/>
            <person name="Nagy L.G."/>
            <person name="Floudas D."/>
            <person name="Copeland A."/>
            <person name="Barry K.W."/>
            <person name="Cichocki N."/>
            <person name="Veneault-Fourrey C."/>
            <person name="LaButti K."/>
            <person name="Lindquist E.A."/>
            <person name="Lipzen A."/>
            <person name="Lundell T."/>
            <person name="Morin E."/>
            <person name="Murat C."/>
            <person name="Riley R."/>
            <person name="Ohm R."/>
            <person name="Sun H."/>
            <person name="Tunlid A."/>
            <person name="Henrissat B."/>
            <person name="Grigoriev I.V."/>
            <person name="Hibbett D.S."/>
            <person name="Martin F."/>
        </authorList>
    </citation>
    <scope>NUCLEOTIDE SEQUENCE [LARGE SCALE GENOMIC DNA]</scope>
    <source>
        <strain evidence="4 5">SS14</strain>
    </source>
</reference>
<sequence>MSQYQDVYDTIMQDMEARADSNAHMLDVLKETVAPLLPPNAKALDLGCGPGEPAAAYLVSQGYRVTGLDFAPSIVEIAQKKVPDAEFIRGDMLTWEPPSPGLYDLVLASHCFYNFPFAQIRTLAFKLAHWAKEGGIVAVVTSLKVEALEEKTLPFDAHGWAEGVPNLFLEHTFRCTYAEAHTWRTLLESTGLEYIDLNQRILQRPGMPDKRNITSFLTLRKTTKNPLLGPYHWPDIPGIAPPLTSSSQQGWNEFIKRINKDGIKRIADIIRQESFKDVLCIGLGAEEMMTSIGLQGQSIDFLKGPEKEFDDILPFPDGHFDAVIALGVFTFRPLDSLTKEILRVLSSRDPSCVIVVEGAPDNEFHNLLNNALTSQSKPAIHHGILLHGAAKHLQEAGFADATFVPFNNWLSFTDIEQEQREEKAAELLASLIDAEGGLQSVKAALKHQLEMQFAGRTEEIGCQAVMLIAKKGS</sequence>
<proteinExistence type="predicted"/>
<dbReference type="InterPro" id="IPR041698">
    <property type="entry name" value="Methyltransf_25"/>
</dbReference>
<dbReference type="CDD" id="cd02440">
    <property type="entry name" value="AdoMet_MTases"/>
    <property type="match status" value="1"/>
</dbReference>
<keyword evidence="2" id="KW-0808">Transferase</keyword>
<dbReference type="Proteomes" id="UP000054279">
    <property type="component" value="Unassembled WGS sequence"/>
</dbReference>
<dbReference type="EMBL" id="KN837119">
    <property type="protein sequence ID" value="KIJ44124.1"/>
    <property type="molecule type" value="Genomic_DNA"/>
</dbReference>
<dbReference type="Gene3D" id="3.40.50.150">
    <property type="entry name" value="Vaccinia Virus protein VP39"/>
    <property type="match status" value="2"/>
</dbReference>
<evidence type="ECO:0000313" key="4">
    <source>
        <dbReference type="EMBL" id="KIJ44124.1"/>
    </source>
</evidence>